<dbReference type="PANTHER" id="PTHR44942:SF4">
    <property type="entry name" value="METHYLTRANSFERASE TYPE 11 DOMAIN-CONTAINING PROTEIN"/>
    <property type="match status" value="1"/>
</dbReference>
<dbReference type="CDD" id="cd02440">
    <property type="entry name" value="AdoMet_MTases"/>
    <property type="match status" value="1"/>
</dbReference>
<keyword evidence="6" id="KW-1185">Reference proteome</keyword>
<evidence type="ECO:0000259" key="4">
    <source>
        <dbReference type="Pfam" id="PF08241"/>
    </source>
</evidence>
<sequence>MATFSKSNFSHTSYAAFRPTYPPSLYNTILEYHQGPTNRLVDLGCGHGVVSRGFAPTFQQVIGTDPSAGMLSLAESLTPVPEYSNVVFRAATAERLDKIHVEDGSVDMVTAAQAAHWFDYPAVWAELGRVLRPGGTLAFWGYKDHALVDHPRATDVMVRYNVGEPVDETHRPEDMLGIYWSQPGRDMVQAKLGNVEPAAEWFTDVQRVEYEPGTKGPNSGEGTKFLSRRLQIGQVKDYMRTWSAYHGWKEAHPGVKKRGDGGEGDVVDKMFDEMMEVEPDWAGEEQEIEVEWGTGILLARRK</sequence>
<evidence type="ECO:0000313" key="6">
    <source>
        <dbReference type="Proteomes" id="UP000799766"/>
    </source>
</evidence>
<evidence type="ECO:0000256" key="3">
    <source>
        <dbReference type="ARBA" id="ARBA00022679"/>
    </source>
</evidence>
<dbReference type="InterPro" id="IPR013216">
    <property type="entry name" value="Methyltransf_11"/>
</dbReference>
<keyword evidence="2 5" id="KW-0489">Methyltransferase</keyword>
<organism evidence="5 6">
    <name type="scientific">Lineolata rhizophorae</name>
    <dbReference type="NCBI Taxonomy" id="578093"/>
    <lineage>
        <taxon>Eukaryota</taxon>
        <taxon>Fungi</taxon>
        <taxon>Dikarya</taxon>
        <taxon>Ascomycota</taxon>
        <taxon>Pezizomycotina</taxon>
        <taxon>Dothideomycetes</taxon>
        <taxon>Dothideomycetes incertae sedis</taxon>
        <taxon>Lineolatales</taxon>
        <taxon>Lineolataceae</taxon>
        <taxon>Lineolata</taxon>
    </lineage>
</organism>
<reference evidence="5" key="1">
    <citation type="journal article" date="2020" name="Stud. Mycol.">
        <title>101 Dothideomycetes genomes: a test case for predicting lifestyles and emergence of pathogens.</title>
        <authorList>
            <person name="Haridas S."/>
            <person name="Albert R."/>
            <person name="Binder M."/>
            <person name="Bloem J."/>
            <person name="Labutti K."/>
            <person name="Salamov A."/>
            <person name="Andreopoulos B."/>
            <person name="Baker S."/>
            <person name="Barry K."/>
            <person name="Bills G."/>
            <person name="Bluhm B."/>
            <person name="Cannon C."/>
            <person name="Castanera R."/>
            <person name="Culley D."/>
            <person name="Daum C."/>
            <person name="Ezra D."/>
            <person name="Gonzalez J."/>
            <person name="Henrissat B."/>
            <person name="Kuo A."/>
            <person name="Liang C."/>
            <person name="Lipzen A."/>
            <person name="Lutzoni F."/>
            <person name="Magnuson J."/>
            <person name="Mondo S."/>
            <person name="Nolan M."/>
            <person name="Ohm R."/>
            <person name="Pangilinan J."/>
            <person name="Park H.-J."/>
            <person name="Ramirez L."/>
            <person name="Alfaro M."/>
            <person name="Sun H."/>
            <person name="Tritt A."/>
            <person name="Yoshinaga Y."/>
            <person name="Zwiers L.-H."/>
            <person name="Turgeon B."/>
            <person name="Goodwin S."/>
            <person name="Spatafora J."/>
            <person name="Crous P."/>
            <person name="Grigoriev I."/>
        </authorList>
    </citation>
    <scope>NUCLEOTIDE SEQUENCE</scope>
    <source>
        <strain evidence="5">ATCC 16933</strain>
    </source>
</reference>
<dbReference type="AlphaFoldDB" id="A0A6A6NUG6"/>
<dbReference type="Proteomes" id="UP000799766">
    <property type="component" value="Unassembled WGS sequence"/>
</dbReference>
<dbReference type="PANTHER" id="PTHR44942">
    <property type="entry name" value="METHYLTRANSF_11 DOMAIN-CONTAINING PROTEIN"/>
    <property type="match status" value="1"/>
</dbReference>
<dbReference type="GO" id="GO:0032259">
    <property type="term" value="P:methylation"/>
    <property type="evidence" value="ECO:0007669"/>
    <property type="project" value="UniProtKB-KW"/>
</dbReference>
<comment type="similarity">
    <text evidence="1">Belongs to the methyltransferase superfamily.</text>
</comment>
<proteinExistence type="inferred from homology"/>
<evidence type="ECO:0000313" key="5">
    <source>
        <dbReference type="EMBL" id="KAF2455104.1"/>
    </source>
</evidence>
<name>A0A6A6NUG6_9PEZI</name>
<evidence type="ECO:0000256" key="1">
    <source>
        <dbReference type="ARBA" id="ARBA00008361"/>
    </source>
</evidence>
<feature type="domain" description="Methyltransferase type 11" evidence="4">
    <location>
        <begin position="41"/>
        <end position="139"/>
    </location>
</feature>
<gene>
    <name evidence="5" type="ORF">BDY21DRAFT_351230</name>
</gene>
<dbReference type="EMBL" id="MU001688">
    <property type="protein sequence ID" value="KAF2455104.1"/>
    <property type="molecule type" value="Genomic_DNA"/>
</dbReference>
<evidence type="ECO:0000256" key="2">
    <source>
        <dbReference type="ARBA" id="ARBA00022603"/>
    </source>
</evidence>
<dbReference type="Pfam" id="PF08241">
    <property type="entry name" value="Methyltransf_11"/>
    <property type="match status" value="1"/>
</dbReference>
<dbReference type="OrthoDB" id="10027013at2759"/>
<protein>
    <submittedName>
        <fullName evidence="5">S-adenosyl-L-methionine-dependent methyltransferase</fullName>
    </submittedName>
</protein>
<dbReference type="Gene3D" id="3.40.50.150">
    <property type="entry name" value="Vaccinia Virus protein VP39"/>
    <property type="match status" value="1"/>
</dbReference>
<dbReference type="InterPro" id="IPR029063">
    <property type="entry name" value="SAM-dependent_MTases_sf"/>
</dbReference>
<accession>A0A6A6NUG6</accession>
<dbReference type="SUPFAM" id="SSF53335">
    <property type="entry name" value="S-adenosyl-L-methionine-dependent methyltransferases"/>
    <property type="match status" value="1"/>
</dbReference>
<keyword evidence="3 5" id="KW-0808">Transferase</keyword>
<dbReference type="GO" id="GO:0008757">
    <property type="term" value="F:S-adenosylmethionine-dependent methyltransferase activity"/>
    <property type="evidence" value="ECO:0007669"/>
    <property type="project" value="InterPro"/>
</dbReference>
<dbReference type="InterPro" id="IPR051052">
    <property type="entry name" value="Diverse_substrate_MTase"/>
</dbReference>